<evidence type="ECO:0000313" key="12">
    <source>
        <dbReference type="EMBL" id="HGV55707.1"/>
    </source>
</evidence>
<evidence type="ECO:0000256" key="6">
    <source>
        <dbReference type="ARBA" id="ARBA00022605"/>
    </source>
</evidence>
<evidence type="ECO:0000256" key="10">
    <source>
        <dbReference type="RuleBase" id="RU003657"/>
    </source>
</evidence>
<dbReference type="Pfam" id="PF00977">
    <property type="entry name" value="His_biosynth"/>
    <property type="match status" value="1"/>
</dbReference>
<name>A0A832GPQ7_9BACT</name>
<gene>
    <name evidence="9 12" type="primary">hisA</name>
    <name evidence="12" type="ORF">ENT73_06485</name>
</gene>
<keyword evidence="5 9" id="KW-0963">Cytoplasm</keyword>
<sequence length="239" mass="26681">MLIIPAIDLRNNKVVRLFQGDYEKTKVYGEDPLAYAQYFEKQGAKRLHIVDLDGAKEGYPVHKELILKTVKALNIPVQVGGGIRTWESIKSYLEGGVAQVILGTKAIESQEFLKEVTEDFPGQVIVSVDVRGQNVAISGWLEVTQINYLEFLKELASFPLFAVIITLIERDGTGQGIELERLRRAVEVCKHPLILAGGVTTIEDIKRLKPFNLFGVITGRALYEGTLNLREALQLVQSF</sequence>
<reference evidence="12" key="1">
    <citation type="journal article" date="2020" name="mSystems">
        <title>Genome- and Community-Level Interaction Insights into Carbon Utilization and Element Cycling Functions of Hydrothermarchaeota in Hydrothermal Sediment.</title>
        <authorList>
            <person name="Zhou Z."/>
            <person name="Liu Y."/>
            <person name="Xu W."/>
            <person name="Pan J."/>
            <person name="Luo Z.H."/>
            <person name="Li M."/>
        </authorList>
    </citation>
    <scope>NUCLEOTIDE SEQUENCE [LARGE SCALE GENOMIC DNA]</scope>
    <source>
        <strain evidence="12">SpSt-605</strain>
    </source>
</reference>
<dbReference type="HAMAP" id="MF_01014">
    <property type="entry name" value="HisA"/>
    <property type="match status" value="1"/>
</dbReference>
<keyword evidence="8 9" id="KW-0413">Isomerase</keyword>
<comment type="pathway">
    <text evidence="3 9 11">Amino-acid biosynthesis; L-histidine biosynthesis; L-histidine from 5-phospho-alpha-D-ribose 1-diphosphate: step 4/9.</text>
</comment>
<dbReference type="InterPro" id="IPR044524">
    <property type="entry name" value="Isoase_HisA-like"/>
</dbReference>
<dbReference type="GO" id="GO:0000105">
    <property type="term" value="P:L-histidine biosynthetic process"/>
    <property type="evidence" value="ECO:0007669"/>
    <property type="project" value="UniProtKB-UniRule"/>
</dbReference>
<dbReference type="EMBL" id="DSZU01000115">
    <property type="protein sequence ID" value="HGV55707.1"/>
    <property type="molecule type" value="Genomic_DNA"/>
</dbReference>
<keyword evidence="6 9" id="KW-0028">Amino-acid biosynthesis</keyword>
<comment type="caution">
    <text evidence="12">The sequence shown here is derived from an EMBL/GenBank/DDBJ whole genome shotgun (WGS) entry which is preliminary data.</text>
</comment>
<dbReference type="PANTHER" id="PTHR43090:SF2">
    <property type="entry name" value="1-(5-PHOSPHORIBOSYL)-5-[(5-PHOSPHORIBOSYLAMINO)METHYLIDENEAMINO] IMIDAZOLE-4-CARBOXAMIDE ISOMERASE"/>
    <property type="match status" value="1"/>
</dbReference>
<dbReference type="EC" id="5.3.1.16" evidence="9 11"/>
<proteinExistence type="inferred from homology"/>
<dbReference type="GO" id="GO:0003949">
    <property type="term" value="F:1-(5-phosphoribosyl)-5-[(5-phosphoribosylamino)methylideneamino]imidazole-4-carboxamide isomerase activity"/>
    <property type="evidence" value="ECO:0007669"/>
    <property type="project" value="UniProtKB-UniRule"/>
</dbReference>
<keyword evidence="7 9" id="KW-0368">Histidine biosynthesis</keyword>
<dbReference type="CDD" id="cd04732">
    <property type="entry name" value="HisA"/>
    <property type="match status" value="1"/>
</dbReference>
<protein>
    <recommendedName>
        <fullName evidence="9 11">1-(5-phosphoribosyl)-5-[(5-phosphoribosylamino)methylideneamino] imidazole-4-carboxamide isomerase</fullName>
        <ecNumber evidence="9 11">5.3.1.16</ecNumber>
    </recommendedName>
    <alternativeName>
        <fullName evidence="9">Phosphoribosylformimino-5-aminoimidazole carboxamide ribotide isomerase</fullName>
    </alternativeName>
</protein>
<dbReference type="FunFam" id="3.20.20.70:FF:000009">
    <property type="entry name" value="1-(5-phosphoribosyl)-5-[(5-phosphoribosylamino)methylideneamino] imidazole-4-carboxamide isomerase"/>
    <property type="match status" value="1"/>
</dbReference>
<feature type="active site" description="Proton donor" evidence="9">
    <location>
        <position position="129"/>
    </location>
</feature>
<dbReference type="InterPro" id="IPR023016">
    <property type="entry name" value="HisA/PriA"/>
</dbReference>
<comment type="catalytic activity">
    <reaction evidence="1 9 11">
        <text>1-(5-phospho-beta-D-ribosyl)-5-[(5-phospho-beta-D-ribosylamino)methylideneamino]imidazole-4-carboxamide = 5-[(5-phospho-1-deoxy-D-ribulos-1-ylimino)methylamino]-1-(5-phospho-beta-D-ribosyl)imidazole-4-carboxamide</text>
        <dbReference type="Rhea" id="RHEA:15469"/>
        <dbReference type="ChEBI" id="CHEBI:58435"/>
        <dbReference type="ChEBI" id="CHEBI:58525"/>
        <dbReference type="EC" id="5.3.1.16"/>
    </reaction>
</comment>
<dbReference type="GO" id="GO:0005737">
    <property type="term" value="C:cytoplasm"/>
    <property type="evidence" value="ECO:0007669"/>
    <property type="project" value="UniProtKB-SubCell"/>
</dbReference>
<dbReference type="InterPro" id="IPR006062">
    <property type="entry name" value="His_biosynth"/>
</dbReference>
<dbReference type="InterPro" id="IPR006063">
    <property type="entry name" value="HisA_bact_arch"/>
</dbReference>
<dbReference type="AlphaFoldDB" id="A0A832GPQ7"/>
<organism evidence="12">
    <name type="scientific">Caldimicrobium thiodismutans</name>
    <dbReference type="NCBI Taxonomy" id="1653476"/>
    <lineage>
        <taxon>Bacteria</taxon>
        <taxon>Pseudomonadati</taxon>
        <taxon>Thermodesulfobacteriota</taxon>
        <taxon>Thermodesulfobacteria</taxon>
        <taxon>Thermodesulfobacteriales</taxon>
        <taxon>Thermodesulfobacteriaceae</taxon>
        <taxon>Caldimicrobium</taxon>
    </lineage>
</organism>
<dbReference type="InterPro" id="IPR011060">
    <property type="entry name" value="RibuloseP-bd_barrel"/>
</dbReference>
<dbReference type="SUPFAM" id="SSF51366">
    <property type="entry name" value="Ribulose-phoshate binding barrel"/>
    <property type="match status" value="1"/>
</dbReference>
<evidence type="ECO:0000256" key="8">
    <source>
        <dbReference type="ARBA" id="ARBA00023235"/>
    </source>
</evidence>
<evidence type="ECO:0000256" key="9">
    <source>
        <dbReference type="HAMAP-Rule" id="MF_01014"/>
    </source>
</evidence>
<comment type="subcellular location">
    <subcellularLocation>
        <location evidence="2 9 11">Cytoplasm</location>
    </subcellularLocation>
</comment>
<comment type="similarity">
    <text evidence="4 9 10">Belongs to the HisA/HisF family.</text>
</comment>
<evidence type="ECO:0000256" key="11">
    <source>
        <dbReference type="RuleBase" id="RU003658"/>
    </source>
</evidence>
<dbReference type="Gene3D" id="3.20.20.70">
    <property type="entry name" value="Aldolase class I"/>
    <property type="match status" value="1"/>
</dbReference>
<dbReference type="GO" id="GO:0000162">
    <property type="term" value="P:L-tryptophan biosynthetic process"/>
    <property type="evidence" value="ECO:0007669"/>
    <property type="project" value="TreeGrafter"/>
</dbReference>
<evidence type="ECO:0000256" key="7">
    <source>
        <dbReference type="ARBA" id="ARBA00023102"/>
    </source>
</evidence>
<accession>A0A832GPQ7</accession>
<evidence type="ECO:0000256" key="5">
    <source>
        <dbReference type="ARBA" id="ARBA00022490"/>
    </source>
</evidence>
<feature type="active site" description="Proton acceptor" evidence="9">
    <location>
        <position position="8"/>
    </location>
</feature>
<evidence type="ECO:0000256" key="4">
    <source>
        <dbReference type="ARBA" id="ARBA00009667"/>
    </source>
</evidence>
<evidence type="ECO:0000256" key="3">
    <source>
        <dbReference type="ARBA" id="ARBA00005133"/>
    </source>
</evidence>
<dbReference type="PANTHER" id="PTHR43090">
    <property type="entry name" value="1-(5-PHOSPHORIBOSYL)-5-[(5-PHOSPHORIBOSYLAMINO)METHYLIDENEAMINO] IMIDAZOLE-4-CARBOXAMIDE ISOMERASE"/>
    <property type="match status" value="1"/>
</dbReference>
<dbReference type="InterPro" id="IPR013785">
    <property type="entry name" value="Aldolase_TIM"/>
</dbReference>
<dbReference type="UniPathway" id="UPA00031">
    <property type="reaction ID" value="UER00009"/>
</dbReference>
<evidence type="ECO:0000256" key="1">
    <source>
        <dbReference type="ARBA" id="ARBA00000901"/>
    </source>
</evidence>
<dbReference type="NCBIfam" id="TIGR00007">
    <property type="entry name" value="1-(5-phosphoribosyl)-5-[(5-phosphoribosylamino)methylideneamino]imidazole-4-carboxamide isomerase"/>
    <property type="match status" value="1"/>
</dbReference>
<evidence type="ECO:0000256" key="2">
    <source>
        <dbReference type="ARBA" id="ARBA00004496"/>
    </source>
</evidence>